<dbReference type="InParanoid" id="A0A1E7FQC0"/>
<dbReference type="EMBL" id="KV784355">
    <property type="protein sequence ID" value="OEU19993.1"/>
    <property type="molecule type" value="Genomic_DNA"/>
</dbReference>
<dbReference type="AlphaFoldDB" id="A0A1E7FQC0"/>
<evidence type="ECO:0000256" key="1">
    <source>
        <dbReference type="SAM" id="SignalP"/>
    </source>
</evidence>
<dbReference type="Proteomes" id="UP000095751">
    <property type="component" value="Unassembled WGS sequence"/>
</dbReference>
<keyword evidence="3" id="KW-1185">Reference proteome</keyword>
<accession>A0A1E7FQC0</accession>
<organism evidence="2 3">
    <name type="scientific">Fragilariopsis cylindrus CCMP1102</name>
    <dbReference type="NCBI Taxonomy" id="635003"/>
    <lineage>
        <taxon>Eukaryota</taxon>
        <taxon>Sar</taxon>
        <taxon>Stramenopiles</taxon>
        <taxon>Ochrophyta</taxon>
        <taxon>Bacillariophyta</taxon>
        <taxon>Bacillariophyceae</taxon>
        <taxon>Bacillariophycidae</taxon>
        <taxon>Bacillariales</taxon>
        <taxon>Bacillariaceae</taxon>
        <taxon>Fragilariopsis</taxon>
    </lineage>
</organism>
<keyword evidence="1" id="KW-0732">Signal</keyword>
<reference evidence="2 3" key="1">
    <citation type="submission" date="2016-09" db="EMBL/GenBank/DDBJ databases">
        <title>Extensive genetic diversity and differential bi-allelic expression allows diatom success in the polar Southern Ocean.</title>
        <authorList>
            <consortium name="DOE Joint Genome Institute"/>
            <person name="Mock T."/>
            <person name="Otillar R.P."/>
            <person name="Strauss J."/>
            <person name="Dupont C."/>
            <person name="Frickenhaus S."/>
            <person name="Maumus F."/>
            <person name="Mcmullan M."/>
            <person name="Sanges R."/>
            <person name="Schmutz J."/>
            <person name="Toseland A."/>
            <person name="Valas R."/>
            <person name="Veluchamy A."/>
            <person name="Ward B.J."/>
            <person name="Allen A."/>
            <person name="Barry K."/>
            <person name="Falciatore A."/>
            <person name="Ferrante M."/>
            <person name="Fortunato A.E."/>
            <person name="Gloeckner G."/>
            <person name="Gruber A."/>
            <person name="Hipkin R."/>
            <person name="Janech M."/>
            <person name="Kroth P."/>
            <person name="Leese F."/>
            <person name="Lindquist E."/>
            <person name="Lyon B.R."/>
            <person name="Martin J."/>
            <person name="Mayer C."/>
            <person name="Parker M."/>
            <person name="Quesneville H."/>
            <person name="Raymond J."/>
            <person name="Uhlig C."/>
            <person name="Valentin K.U."/>
            <person name="Worden A.Z."/>
            <person name="Armbrust E.V."/>
            <person name="Bowler C."/>
            <person name="Green B."/>
            <person name="Moulton V."/>
            <person name="Van Oosterhout C."/>
            <person name="Grigoriev I."/>
        </authorList>
    </citation>
    <scope>NUCLEOTIDE SEQUENCE [LARGE SCALE GENOMIC DNA]</scope>
    <source>
        <strain evidence="2 3">CCMP1102</strain>
    </source>
</reference>
<evidence type="ECO:0000313" key="2">
    <source>
        <dbReference type="EMBL" id="OEU19993.1"/>
    </source>
</evidence>
<gene>
    <name evidence="2" type="ORF">FRACYDRAFT_236054</name>
</gene>
<evidence type="ECO:0000313" key="3">
    <source>
        <dbReference type="Proteomes" id="UP000095751"/>
    </source>
</evidence>
<feature type="chain" id="PRO_5009193478" evidence="1">
    <location>
        <begin position="31"/>
        <end position="185"/>
    </location>
</feature>
<dbReference type="InterPro" id="IPR021503">
    <property type="entry name" value="DUF3110"/>
</dbReference>
<sequence>MMTTKTSTSPFFLAALLLLALSSSSTMVTAFAPSIGNNVVSTSSLTSNNNNNNNKQTTRTTTTRIFAAPAKKSIVEAEDMYLELATKSEGVLEKPDVIYMIVYNPSTNEEGIHTMKYPRGSDTEGELLITFEGLADCIEFSRVIKDDPGMQHEPVPTPTQTAMMENACKDMNLPMKIVPMEEQKK</sequence>
<feature type="signal peptide" evidence="1">
    <location>
        <begin position="1"/>
        <end position="30"/>
    </location>
</feature>
<dbReference type="OrthoDB" id="187941at2759"/>
<protein>
    <submittedName>
        <fullName evidence="2">Uncharacterized protein</fullName>
    </submittedName>
</protein>
<dbReference type="Pfam" id="PF11360">
    <property type="entry name" value="DUF3110"/>
    <property type="match status" value="1"/>
</dbReference>
<dbReference type="KEGG" id="fcy:FRACYDRAFT_236054"/>
<name>A0A1E7FQC0_9STRA</name>
<proteinExistence type="predicted"/>